<dbReference type="GO" id="GO:0003824">
    <property type="term" value="F:catalytic activity"/>
    <property type="evidence" value="ECO:0007669"/>
    <property type="project" value="InterPro"/>
</dbReference>
<keyword evidence="3" id="KW-1185">Reference proteome</keyword>
<dbReference type="Gene3D" id="3.60.10.10">
    <property type="entry name" value="Endonuclease/exonuclease/phosphatase"/>
    <property type="match status" value="1"/>
</dbReference>
<dbReference type="AlphaFoldDB" id="A0A5B0N258"/>
<feature type="domain" description="Endonuclease/exonuclease/phosphatase" evidence="1">
    <location>
        <begin position="210"/>
        <end position="330"/>
    </location>
</feature>
<dbReference type="Pfam" id="PF14529">
    <property type="entry name" value="Exo_endo_phos_2"/>
    <property type="match status" value="1"/>
</dbReference>
<reference evidence="2 3" key="1">
    <citation type="submission" date="2019-05" db="EMBL/GenBank/DDBJ databases">
        <title>Emergence of the Ug99 lineage of the wheat stem rust pathogen through somatic hybridization.</title>
        <authorList>
            <person name="Li F."/>
            <person name="Upadhyaya N.M."/>
            <person name="Sperschneider J."/>
            <person name="Matny O."/>
            <person name="Nguyen-Phuc H."/>
            <person name="Mago R."/>
            <person name="Raley C."/>
            <person name="Miller M.E."/>
            <person name="Silverstein K.A.T."/>
            <person name="Henningsen E."/>
            <person name="Hirsch C.D."/>
            <person name="Visser B."/>
            <person name="Pretorius Z.A."/>
            <person name="Steffenson B.J."/>
            <person name="Schwessinger B."/>
            <person name="Dodds P.N."/>
            <person name="Figueroa M."/>
        </authorList>
    </citation>
    <scope>NUCLEOTIDE SEQUENCE [LARGE SCALE GENOMIC DNA]</scope>
    <source>
        <strain evidence="2">21-0</strain>
    </source>
</reference>
<dbReference type="EMBL" id="VSWC01000119">
    <property type="protein sequence ID" value="KAA1082663.1"/>
    <property type="molecule type" value="Genomic_DNA"/>
</dbReference>
<evidence type="ECO:0000313" key="3">
    <source>
        <dbReference type="Proteomes" id="UP000324748"/>
    </source>
</evidence>
<comment type="caution">
    <text evidence="2">The sequence shown here is derived from an EMBL/GenBank/DDBJ whole genome shotgun (WGS) entry which is preliminary data.</text>
</comment>
<sequence>MLTKSPKPEKVVVYPASRHNRGQVQVAGIGWKITGEHLALIFNWAGKDGPRNFPLDDMIVKLGRVLFQCHCQSTVEEFPSQSTTLPEANLHPLDLIFSSKKLCFLKPASNGSHTPHRPINTLPFGQRKPIWIVRKVAIEINPHTLKLPIHSNWLCLLDHNHSPSSYQDKHHTCFLINKKYNSKRIHPLPGGSCILSAVDIDININKIQTIRFINVYNPPKNFDVLPELDTWLNKFNNRKVPSFIFIDSNLHNKLWNPPNYPHSHRESKFLIKTCGQKGFKIISEKGVPTFLTKRSSPTTIDLTWATFLSQKLIHSCITSSQNHGSDHQSIHLTLSFQSDIQINDRLSCNLEKIDTNKFNSDLNKFLISFPIRPLLNPQEIDSYVEKLTISLQNSIDIQKKVVKNNSQKIKPWWDSKILTPLAEKRNRARKWMLLSKSAKSCDCFQHWQSIFREKVFELKRNHWRRFLAECNDFQLFKAYKFTKPNSNGNVAPLLNDQNILTSNKEEQASLLFKGSSDAPINCLLSDIPPLTVNSSLSFPQISHSEIDNIISKLPKKKA</sequence>
<dbReference type="InterPro" id="IPR005135">
    <property type="entry name" value="Endo/exonuclease/phosphatase"/>
</dbReference>
<organism evidence="2 3">
    <name type="scientific">Puccinia graminis f. sp. tritici</name>
    <dbReference type="NCBI Taxonomy" id="56615"/>
    <lineage>
        <taxon>Eukaryota</taxon>
        <taxon>Fungi</taxon>
        <taxon>Dikarya</taxon>
        <taxon>Basidiomycota</taxon>
        <taxon>Pucciniomycotina</taxon>
        <taxon>Pucciniomycetes</taxon>
        <taxon>Pucciniales</taxon>
        <taxon>Pucciniaceae</taxon>
        <taxon>Puccinia</taxon>
    </lineage>
</organism>
<dbReference type="SUPFAM" id="SSF56219">
    <property type="entry name" value="DNase I-like"/>
    <property type="match status" value="1"/>
</dbReference>
<accession>A0A5B0N258</accession>
<name>A0A5B0N258_PUCGR</name>
<dbReference type="OrthoDB" id="10637543at2759"/>
<dbReference type="Proteomes" id="UP000324748">
    <property type="component" value="Unassembled WGS sequence"/>
</dbReference>
<evidence type="ECO:0000259" key="1">
    <source>
        <dbReference type="Pfam" id="PF14529"/>
    </source>
</evidence>
<protein>
    <recommendedName>
        <fullName evidence="1">Endonuclease/exonuclease/phosphatase domain-containing protein</fullName>
    </recommendedName>
</protein>
<gene>
    <name evidence="2" type="ORF">PGT21_009826</name>
</gene>
<dbReference type="InterPro" id="IPR036691">
    <property type="entry name" value="Endo/exonu/phosph_ase_sf"/>
</dbReference>
<proteinExistence type="predicted"/>
<evidence type="ECO:0000313" key="2">
    <source>
        <dbReference type="EMBL" id="KAA1082663.1"/>
    </source>
</evidence>